<dbReference type="PANTHER" id="PTHR13325:SF3">
    <property type="entry name" value="MEMBRANE-BOUND TRANSCRIPTION FACTOR SITE-2 PROTEASE"/>
    <property type="match status" value="1"/>
</dbReference>
<keyword evidence="4 7" id="KW-0472">Membrane</keyword>
<dbReference type="eggNOG" id="KOG2921">
    <property type="taxonomic scope" value="Eukaryota"/>
</dbReference>
<feature type="region of interest" description="Disordered" evidence="6">
    <location>
        <begin position="39"/>
        <end position="63"/>
    </location>
</feature>
<feature type="transmembrane region" description="Helical" evidence="7">
    <location>
        <begin position="584"/>
        <end position="604"/>
    </location>
</feature>
<comment type="subcellular location">
    <subcellularLocation>
        <location evidence="1">Endomembrane system</location>
        <topology evidence="1">Multi-pass membrane protein</topology>
    </subcellularLocation>
</comment>
<dbReference type="GO" id="GO:0031293">
    <property type="term" value="P:membrane protein intracellular domain proteolysis"/>
    <property type="evidence" value="ECO:0007669"/>
    <property type="project" value="TreeGrafter"/>
</dbReference>
<dbReference type="GO" id="GO:0012505">
    <property type="term" value="C:endomembrane system"/>
    <property type="evidence" value="ECO:0007669"/>
    <property type="project" value="UniProtKB-SubCell"/>
</dbReference>
<evidence type="ECO:0000256" key="2">
    <source>
        <dbReference type="ARBA" id="ARBA00022692"/>
    </source>
</evidence>
<dbReference type="AlphaFoldDB" id="A0A058Z760"/>
<feature type="transmembrane region" description="Helical" evidence="7">
    <location>
        <begin position="696"/>
        <end position="717"/>
    </location>
</feature>
<dbReference type="STRING" id="691883.A0A058Z760"/>
<reference evidence="9" key="1">
    <citation type="submission" date="2013-04" db="EMBL/GenBank/DDBJ databases">
        <title>The Genome Sequence of Fonticula alba ATCC 38817.</title>
        <authorList>
            <consortium name="The Broad Institute Genomics Platform"/>
            <person name="Russ C."/>
            <person name="Cuomo C."/>
            <person name="Burger G."/>
            <person name="Gray M.W."/>
            <person name="Holland P.W.H."/>
            <person name="King N."/>
            <person name="Lang F.B.F."/>
            <person name="Roger A.J."/>
            <person name="Ruiz-Trillo I."/>
            <person name="Brown M."/>
            <person name="Walker B."/>
            <person name="Young S."/>
            <person name="Zeng Q."/>
            <person name="Gargeya S."/>
            <person name="Fitzgerald M."/>
            <person name="Haas B."/>
            <person name="Abouelleil A."/>
            <person name="Allen A.W."/>
            <person name="Alvarado L."/>
            <person name="Arachchi H.M."/>
            <person name="Berlin A.M."/>
            <person name="Chapman S.B."/>
            <person name="Gainer-Dewar J."/>
            <person name="Goldberg J."/>
            <person name="Griggs A."/>
            <person name="Gujja S."/>
            <person name="Hansen M."/>
            <person name="Howarth C."/>
            <person name="Imamovic A."/>
            <person name="Ireland A."/>
            <person name="Larimer J."/>
            <person name="McCowan C."/>
            <person name="Murphy C."/>
            <person name="Pearson M."/>
            <person name="Poon T.W."/>
            <person name="Priest M."/>
            <person name="Roberts A."/>
            <person name="Saif S."/>
            <person name="Shea T."/>
            <person name="Sisk P."/>
            <person name="Sykes S."/>
            <person name="Wortman J."/>
            <person name="Nusbaum C."/>
            <person name="Birren B."/>
        </authorList>
    </citation>
    <scope>NUCLEOTIDE SEQUENCE [LARGE SCALE GENOMIC DNA]</scope>
    <source>
        <strain evidence="9">ATCC 38817</strain>
    </source>
</reference>
<evidence type="ECO:0000256" key="4">
    <source>
        <dbReference type="ARBA" id="ARBA00023136"/>
    </source>
</evidence>
<dbReference type="EMBL" id="KB932206">
    <property type="protein sequence ID" value="KCV69362.1"/>
    <property type="molecule type" value="Genomic_DNA"/>
</dbReference>
<evidence type="ECO:0000313" key="9">
    <source>
        <dbReference type="EMBL" id="KCV69362.1"/>
    </source>
</evidence>
<evidence type="ECO:0000313" key="10">
    <source>
        <dbReference type="Proteomes" id="UP000030693"/>
    </source>
</evidence>
<dbReference type="GeneID" id="20528518"/>
<dbReference type="PANTHER" id="PTHR13325">
    <property type="entry name" value="PROTEASE M50 MEMBRANE-BOUND TRANSCRIPTION FACTOR SITE 2 PROTEASE"/>
    <property type="match status" value="1"/>
</dbReference>
<feature type="region of interest" description="Disordered" evidence="6">
    <location>
        <begin position="646"/>
        <end position="671"/>
    </location>
</feature>
<protein>
    <recommendedName>
        <fullName evidence="5">Endopeptidase S2P</fullName>
    </recommendedName>
</protein>
<evidence type="ECO:0000259" key="8">
    <source>
        <dbReference type="Pfam" id="PF02163"/>
    </source>
</evidence>
<dbReference type="GO" id="GO:0005737">
    <property type="term" value="C:cytoplasm"/>
    <property type="evidence" value="ECO:0007669"/>
    <property type="project" value="TreeGrafter"/>
</dbReference>
<evidence type="ECO:0000256" key="7">
    <source>
        <dbReference type="SAM" id="Phobius"/>
    </source>
</evidence>
<evidence type="ECO:0000256" key="3">
    <source>
        <dbReference type="ARBA" id="ARBA00022989"/>
    </source>
</evidence>
<dbReference type="RefSeq" id="XP_009495927.1">
    <property type="nucleotide sequence ID" value="XM_009497652.1"/>
</dbReference>
<dbReference type="Proteomes" id="UP000030693">
    <property type="component" value="Unassembled WGS sequence"/>
</dbReference>
<keyword evidence="3 7" id="KW-1133">Transmembrane helix</keyword>
<evidence type="ECO:0000256" key="1">
    <source>
        <dbReference type="ARBA" id="ARBA00004127"/>
    </source>
</evidence>
<keyword evidence="2 7" id="KW-0812">Transmembrane</keyword>
<feature type="transmembrane region" description="Helical" evidence="7">
    <location>
        <begin position="113"/>
        <end position="138"/>
    </location>
</feature>
<name>A0A058Z760_FONAL</name>
<organism evidence="9">
    <name type="scientific">Fonticula alba</name>
    <name type="common">Slime mold</name>
    <dbReference type="NCBI Taxonomy" id="691883"/>
    <lineage>
        <taxon>Eukaryota</taxon>
        <taxon>Rotosphaerida</taxon>
        <taxon>Fonticulaceae</taxon>
        <taxon>Fonticula</taxon>
    </lineage>
</organism>
<proteinExistence type="predicted"/>
<feature type="transmembrane region" description="Helical" evidence="7">
    <location>
        <begin position="218"/>
        <end position="236"/>
    </location>
</feature>
<dbReference type="GO" id="GO:0004222">
    <property type="term" value="F:metalloendopeptidase activity"/>
    <property type="evidence" value="ECO:0007669"/>
    <property type="project" value="InterPro"/>
</dbReference>
<dbReference type="InterPro" id="IPR008915">
    <property type="entry name" value="Peptidase_M50"/>
</dbReference>
<dbReference type="Pfam" id="PF02163">
    <property type="entry name" value="Peptidase_M50"/>
    <property type="match status" value="1"/>
</dbReference>
<evidence type="ECO:0000256" key="5">
    <source>
        <dbReference type="ARBA" id="ARBA00032658"/>
    </source>
</evidence>
<feature type="transmembrane region" description="Helical" evidence="7">
    <location>
        <begin position="290"/>
        <end position="315"/>
    </location>
</feature>
<sequence length="720" mass="75946">MSIPLMTLILVGILVLAYAGRRRLPVISRMVGRLMRLAGRTPGRGQPSLPGPGHDADLADKSAPNLPVVPQPADAHYTFERQGLRLGLAISPADPVAGLLRRRLGGRTARRALGAWFSIGAAVGLVLLLVLPFVLVGLTSLQVAGSVHLVRGTWGGSQPVGGSEPAMSMAAATSRQHGRSMHRRAVADLSPPAPPPATASAVPAPGSGVMMLIPGYNVPLPSMLILALVLLLSVVVHELGHALAAVASAMTVQRIHFQLTPFPGGCVIIDETEYERGTFWQRIMVSTAGVWHNLVACLALAIVLPLLVTAVGVAAPAGQSGLAIWRTGAGVAVADVSSTSPLRPYLPLGARIRRLDGCPVLDHESWVSCIDYLNAGAPPMASAQVGPDSPIPQRFDGYCVSHKTIVEYATRPEYDCCDRSATRPGANGFCLVDRSPARPGEDPLRPRTSICLPVYGGISEATPCGPASACQPGHMCLSPDTAPGTRLVQVKLDYGSADGPTMAESSGVPLPPIFFYGSPLSLWREITVSGYIPRWPRPDAPDIFLWQPGPAGQASGSPPPAAPLSAGRPIRALARWGLGLARRALLWALLLMPVAARYFVMYTLSVNVALAFFNSPACYHFDGLRTAESLIEWVVIARSRAADLPPDAGRLSSEDPERAEPGGIAPRRPDASLAVGPAARRHARILRQWVVLGNTGLLLAFLLSLVVHTSLTVALVGPQV</sequence>
<evidence type="ECO:0000256" key="6">
    <source>
        <dbReference type="SAM" id="MobiDB-lite"/>
    </source>
</evidence>
<dbReference type="GO" id="GO:1905897">
    <property type="term" value="P:regulation of response to endoplasmic reticulum stress"/>
    <property type="evidence" value="ECO:0007669"/>
    <property type="project" value="TreeGrafter"/>
</dbReference>
<accession>A0A058Z760</accession>
<dbReference type="GO" id="GO:0016020">
    <property type="term" value="C:membrane"/>
    <property type="evidence" value="ECO:0007669"/>
    <property type="project" value="InterPro"/>
</dbReference>
<dbReference type="InterPro" id="IPR001193">
    <property type="entry name" value="MBTPS2"/>
</dbReference>
<feature type="domain" description="Peptidase M50" evidence="8">
    <location>
        <begin position="226"/>
        <end position="323"/>
    </location>
</feature>
<keyword evidence="10" id="KW-1185">Reference proteome</keyword>
<gene>
    <name evidence="9" type="ORF">H696_03793</name>
</gene>
<dbReference type="OrthoDB" id="69989at2759"/>